<evidence type="ECO:0000313" key="5">
    <source>
        <dbReference type="Proteomes" id="UP000053095"/>
    </source>
</evidence>
<evidence type="ECO:0000256" key="2">
    <source>
        <dbReference type="SAM" id="MobiDB-lite"/>
    </source>
</evidence>
<comment type="caution">
    <text evidence="4">The sequence shown here is derived from an EMBL/GenBank/DDBJ whole genome shotgun (WGS) entry which is preliminary data.</text>
</comment>
<accession>A0A6N4SLI0</accession>
<gene>
    <name evidence="4" type="ORF">TCE0_039r13035</name>
</gene>
<keyword evidence="3" id="KW-1133">Transmembrane helix</keyword>
<keyword evidence="5" id="KW-1185">Reference proteome</keyword>
<keyword evidence="3" id="KW-0472">Membrane</keyword>
<dbReference type="Proteomes" id="UP000053095">
    <property type="component" value="Unassembled WGS sequence"/>
</dbReference>
<dbReference type="AlphaFoldDB" id="A0A6N4SLI0"/>
<keyword evidence="3" id="KW-0812">Transmembrane</keyword>
<sequence>MEEKAKSPSFYVLNVAGLVLVLSVVGSTLRFAVISVTLISWLQTQWLAYTSALKRWRSARLAAAADEDRTQRRRQIADISEAIGQNVISLLDQRRRELMLRLDQETGRKRQSYKQDIVRRITDDLAQFQESERIKDEQRVTLREYKKTLDDREQKLKDSERELQTRQKKLNEQEQRIKDEERVIQARKKDLQELELKARAVTDNMRKLRLKQEEVKIQSRVVSQPATVATPYPALVNKPISLPADLLEFADDLKSYHFTCIGTTKKGTRCGQSMISNFDKSSATARIAKMASPGPGDIVFFDMKSLRELADWMLCPRWHRDKLPQGAEIASRWYYQLSDARAQLESEGYKTPPSAGAPNVFGSASTGSSTGTTASSFGSSVQSVSMSYTSQDYQSTGFQFGRSTTTTSALGQQTFGGSAARNLTPVFEFMSQGSDVTKKGFSQW</sequence>
<evidence type="ECO:0000256" key="1">
    <source>
        <dbReference type="SAM" id="Coils"/>
    </source>
</evidence>
<reference evidence="5" key="1">
    <citation type="journal article" date="2015" name="Genome Announc.">
        <title>Draft genome sequence of Talaromyces cellulolyticus strain Y-94, a source of lignocellulosic biomass-degrading enzymes.</title>
        <authorList>
            <person name="Fujii T."/>
            <person name="Koike H."/>
            <person name="Sawayama S."/>
            <person name="Yano S."/>
            <person name="Inoue H."/>
        </authorList>
    </citation>
    <scope>NUCLEOTIDE SEQUENCE [LARGE SCALE GENOMIC DNA]</scope>
    <source>
        <strain evidence="5">Y-94</strain>
    </source>
</reference>
<proteinExistence type="predicted"/>
<evidence type="ECO:0000256" key="3">
    <source>
        <dbReference type="SAM" id="Phobius"/>
    </source>
</evidence>
<protein>
    <submittedName>
        <fullName evidence="4">Uncharacterized protein</fullName>
    </submittedName>
</protein>
<name>A0A6N4SLI0_TALPI</name>
<evidence type="ECO:0000313" key="4">
    <source>
        <dbReference type="EMBL" id="GAM40578.1"/>
    </source>
</evidence>
<feature type="transmembrane region" description="Helical" evidence="3">
    <location>
        <begin position="12"/>
        <end position="42"/>
    </location>
</feature>
<feature type="coiled-coil region" evidence="1">
    <location>
        <begin position="135"/>
        <end position="211"/>
    </location>
</feature>
<keyword evidence="1" id="KW-0175">Coiled coil</keyword>
<organism evidence="4 5">
    <name type="scientific">Talaromyces pinophilus</name>
    <name type="common">Penicillium pinophilum</name>
    <dbReference type="NCBI Taxonomy" id="128442"/>
    <lineage>
        <taxon>Eukaryota</taxon>
        <taxon>Fungi</taxon>
        <taxon>Dikarya</taxon>
        <taxon>Ascomycota</taxon>
        <taxon>Pezizomycotina</taxon>
        <taxon>Eurotiomycetes</taxon>
        <taxon>Eurotiomycetidae</taxon>
        <taxon>Eurotiales</taxon>
        <taxon>Trichocomaceae</taxon>
        <taxon>Talaromyces</taxon>
        <taxon>Talaromyces sect. Talaromyces</taxon>
    </lineage>
</organism>
<dbReference type="EMBL" id="DF933835">
    <property type="protein sequence ID" value="GAM40578.1"/>
    <property type="molecule type" value="Genomic_DNA"/>
</dbReference>
<feature type="region of interest" description="Disordered" evidence="2">
    <location>
        <begin position="346"/>
        <end position="365"/>
    </location>
</feature>